<protein>
    <submittedName>
        <fullName evidence="4">Polysaccharide deacetylase family protein</fullName>
    </submittedName>
</protein>
<evidence type="ECO:0000313" key="4">
    <source>
        <dbReference type="EMBL" id="QLH78032.1"/>
    </source>
</evidence>
<dbReference type="GO" id="GO:0016810">
    <property type="term" value="F:hydrolase activity, acting on carbon-nitrogen (but not peptide) bonds"/>
    <property type="evidence" value="ECO:0007669"/>
    <property type="project" value="InterPro"/>
</dbReference>
<dbReference type="Gene3D" id="3.20.20.370">
    <property type="entry name" value="Glycoside hydrolase/deacetylase"/>
    <property type="match status" value="1"/>
</dbReference>
<dbReference type="PANTHER" id="PTHR10587:SF133">
    <property type="entry name" value="CHITIN DEACETYLASE 1-RELATED"/>
    <property type="match status" value="1"/>
</dbReference>
<dbReference type="InterPro" id="IPR011330">
    <property type="entry name" value="Glyco_hydro/deAcase_b/a-brl"/>
</dbReference>
<organism evidence="4 5">
    <name type="scientific">Halosimplex rubrum</name>
    <dbReference type="NCBI Taxonomy" id="869889"/>
    <lineage>
        <taxon>Archaea</taxon>
        <taxon>Methanobacteriati</taxon>
        <taxon>Methanobacteriota</taxon>
        <taxon>Stenosarchaea group</taxon>
        <taxon>Halobacteria</taxon>
        <taxon>Halobacteriales</taxon>
        <taxon>Haloarculaceae</taxon>
        <taxon>Halosimplex</taxon>
    </lineage>
</organism>
<dbReference type="OrthoDB" id="198254at2157"/>
<evidence type="ECO:0000256" key="2">
    <source>
        <dbReference type="ARBA" id="ARBA00022801"/>
    </source>
</evidence>
<reference evidence="4 5" key="1">
    <citation type="submission" date="2020-07" db="EMBL/GenBank/DDBJ databases">
        <title>Halosimplex pelagicum sp. nov. and Halosimplex rubrum sp. nov., isolated from salted brown alga Laminaria, and emended description of the genus Halosimplex.</title>
        <authorList>
            <person name="Cui H."/>
        </authorList>
    </citation>
    <scope>NUCLEOTIDE SEQUENCE [LARGE SCALE GENOMIC DNA]</scope>
    <source>
        <strain evidence="4 5">R27</strain>
    </source>
</reference>
<dbReference type="CDD" id="cd10917">
    <property type="entry name" value="CE4_NodB_like_6s_7s"/>
    <property type="match status" value="1"/>
</dbReference>
<dbReference type="InterPro" id="IPR002509">
    <property type="entry name" value="NODB_dom"/>
</dbReference>
<dbReference type="KEGG" id="hrr:HZS55_12305"/>
<dbReference type="AlphaFoldDB" id="A0A7D5TM49"/>
<proteinExistence type="predicted"/>
<dbReference type="GO" id="GO:0016020">
    <property type="term" value="C:membrane"/>
    <property type="evidence" value="ECO:0007669"/>
    <property type="project" value="TreeGrafter"/>
</dbReference>
<evidence type="ECO:0000313" key="5">
    <source>
        <dbReference type="Proteomes" id="UP000509667"/>
    </source>
</evidence>
<feature type="domain" description="NodB homology" evidence="3">
    <location>
        <begin position="2"/>
        <end position="210"/>
    </location>
</feature>
<evidence type="ECO:0000259" key="3">
    <source>
        <dbReference type="PROSITE" id="PS51677"/>
    </source>
</evidence>
<keyword evidence="1" id="KW-0479">Metal-binding</keyword>
<dbReference type="GO" id="GO:0046872">
    <property type="term" value="F:metal ion binding"/>
    <property type="evidence" value="ECO:0007669"/>
    <property type="project" value="UniProtKB-KW"/>
</dbReference>
<dbReference type="Pfam" id="PF01522">
    <property type="entry name" value="Polysacc_deac_1"/>
    <property type="match status" value="1"/>
</dbReference>
<gene>
    <name evidence="4" type="ORF">HZS55_12305</name>
</gene>
<name>A0A7D5TM49_9EURY</name>
<dbReference type="Proteomes" id="UP000509667">
    <property type="component" value="Chromosome"/>
</dbReference>
<dbReference type="PANTHER" id="PTHR10587">
    <property type="entry name" value="GLYCOSYL TRANSFERASE-RELATED"/>
    <property type="match status" value="1"/>
</dbReference>
<dbReference type="PROSITE" id="PS51677">
    <property type="entry name" value="NODB"/>
    <property type="match status" value="1"/>
</dbReference>
<sequence length="224" mass="24515">MATAYLTVDDAPSATLPEKLAALEDYGVTALFFCEGRRLAEHADHARRAVEAGHLLGNHAFDHNHASDIAVEDFAEEVDRTEAAIDEVYEAAGIERPATLFRFPFGDKGGDRAGEFQTVLADRGFRPPNADLIGYDFWADHAGDRDWFWTVDVADYDVDTKAGLAENVADAADRLGSDSRDILLFHDGGNDPEQFEHYLKLLDERGVVFGDPLDLVDGVASASD</sequence>
<keyword evidence="5" id="KW-1185">Reference proteome</keyword>
<dbReference type="SUPFAM" id="SSF88713">
    <property type="entry name" value="Glycoside hydrolase/deacetylase"/>
    <property type="match status" value="1"/>
</dbReference>
<dbReference type="RefSeq" id="WP_179907954.1">
    <property type="nucleotide sequence ID" value="NZ_CP058910.1"/>
</dbReference>
<dbReference type="GO" id="GO:0005975">
    <property type="term" value="P:carbohydrate metabolic process"/>
    <property type="evidence" value="ECO:0007669"/>
    <property type="project" value="InterPro"/>
</dbReference>
<dbReference type="GeneID" id="56078658"/>
<evidence type="ECO:0000256" key="1">
    <source>
        <dbReference type="ARBA" id="ARBA00022723"/>
    </source>
</evidence>
<dbReference type="InterPro" id="IPR050248">
    <property type="entry name" value="Polysacc_deacetylase_ArnD"/>
</dbReference>
<accession>A0A7D5TM49</accession>
<dbReference type="EMBL" id="CP058910">
    <property type="protein sequence ID" value="QLH78032.1"/>
    <property type="molecule type" value="Genomic_DNA"/>
</dbReference>
<keyword evidence="2" id="KW-0378">Hydrolase</keyword>